<dbReference type="InterPro" id="IPR031107">
    <property type="entry name" value="Small_HSP"/>
</dbReference>
<dbReference type="AlphaFoldDB" id="A0A2M7GAW1"/>
<dbReference type="InterPro" id="IPR008978">
    <property type="entry name" value="HSP20-like_chaperone"/>
</dbReference>
<evidence type="ECO:0000256" key="1">
    <source>
        <dbReference type="PROSITE-ProRule" id="PRU00285"/>
    </source>
</evidence>
<dbReference type="PANTHER" id="PTHR11527">
    <property type="entry name" value="HEAT-SHOCK PROTEIN 20 FAMILY MEMBER"/>
    <property type="match status" value="1"/>
</dbReference>
<organism evidence="4 5">
    <name type="scientific">bacterium (Candidatus Blackallbacteria) CG17_big_fil_post_rev_8_21_14_2_50_48_46</name>
    <dbReference type="NCBI Taxonomy" id="2014261"/>
    <lineage>
        <taxon>Bacteria</taxon>
        <taxon>Candidatus Blackallbacteria</taxon>
    </lineage>
</organism>
<proteinExistence type="inferred from homology"/>
<dbReference type="Pfam" id="PF00011">
    <property type="entry name" value="HSP20"/>
    <property type="match status" value="1"/>
</dbReference>
<evidence type="ECO:0000313" key="5">
    <source>
        <dbReference type="Proteomes" id="UP000231019"/>
    </source>
</evidence>
<dbReference type="CDD" id="cd06464">
    <property type="entry name" value="ACD_sHsps-like"/>
    <property type="match status" value="1"/>
</dbReference>
<evidence type="ECO:0000313" key="4">
    <source>
        <dbReference type="EMBL" id="PIW19324.1"/>
    </source>
</evidence>
<dbReference type="SUPFAM" id="SSF49764">
    <property type="entry name" value="HSP20-like chaperones"/>
    <property type="match status" value="1"/>
</dbReference>
<dbReference type="PROSITE" id="PS01031">
    <property type="entry name" value="SHSP"/>
    <property type="match status" value="1"/>
</dbReference>
<evidence type="ECO:0000259" key="3">
    <source>
        <dbReference type="PROSITE" id="PS01031"/>
    </source>
</evidence>
<accession>A0A2M7GAW1</accession>
<comment type="similarity">
    <text evidence="1 2">Belongs to the small heat shock protein (HSP20) family.</text>
</comment>
<gene>
    <name evidence="4" type="ORF">COW36_00350</name>
</gene>
<dbReference type="Gene3D" id="2.60.40.790">
    <property type="match status" value="1"/>
</dbReference>
<protein>
    <recommendedName>
        <fullName evidence="3">SHSP domain-containing protein</fullName>
    </recommendedName>
</protein>
<feature type="domain" description="SHSP" evidence="3">
    <location>
        <begin position="45"/>
        <end position="156"/>
    </location>
</feature>
<name>A0A2M7GAW1_9BACT</name>
<evidence type="ECO:0000256" key="2">
    <source>
        <dbReference type="RuleBase" id="RU003616"/>
    </source>
</evidence>
<dbReference type="InterPro" id="IPR002068">
    <property type="entry name" value="A-crystallin/Hsp20_dom"/>
</dbReference>
<dbReference type="EMBL" id="PFFQ01000004">
    <property type="protein sequence ID" value="PIW19324.1"/>
    <property type="molecule type" value="Genomic_DNA"/>
</dbReference>
<reference evidence="4 5" key="1">
    <citation type="submission" date="2017-09" db="EMBL/GenBank/DDBJ databases">
        <title>Depth-based differentiation of microbial function through sediment-hosted aquifers and enrichment of novel symbionts in the deep terrestrial subsurface.</title>
        <authorList>
            <person name="Probst A.J."/>
            <person name="Ladd B."/>
            <person name="Jarett J.K."/>
            <person name="Geller-Mcgrath D.E."/>
            <person name="Sieber C.M."/>
            <person name="Emerson J.B."/>
            <person name="Anantharaman K."/>
            <person name="Thomas B.C."/>
            <person name="Malmstrom R."/>
            <person name="Stieglmeier M."/>
            <person name="Klingl A."/>
            <person name="Woyke T."/>
            <person name="Ryan C.M."/>
            <person name="Banfield J.F."/>
        </authorList>
    </citation>
    <scope>NUCLEOTIDE SEQUENCE [LARGE SCALE GENOMIC DNA]</scope>
    <source>
        <strain evidence="4">CG17_big_fil_post_rev_8_21_14_2_50_48_46</strain>
    </source>
</reference>
<dbReference type="Proteomes" id="UP000231019">
    <property type="component" value="Unassembled WGS sequence"/>
</dbReference>
<sequence>MVVLINISHEVEDHMFWTLSNTFEEMDTLRREMEELFNRSQRVFTASGRNFPLINIYNHPEEVRVVAELPGVQKEDLDISYTKGVLKLSGQRKAAELSEKSVQIRSERKTGNFEKTVKIPFEIDADKIHAELKNGVLQIGLPKAETVRTRQIQIQA</sequence>
<comment type="caution">
    <text evidence="4">The sequence shown here is derived from an EMBL/GenBank/DDBJ whole genome shotgun (WGS) entry which is preliminary data.</text>
</comment>